<keyword evidence="3" id="KW-1185">Reference proteome</keyword>
<proteinExistence type="predicted"/>
<dbReference type="KEGG" id="err:DVR09_08630"/>
<organism evidence="2 3">
    <name type="scientific">Erythrobacter aureus</name>
    <dbReference type="NCBI Taxonomy" id="2182384"/>
    <lineage>
        <taxon>Bacteria</taxon>
        <taxon>Pseudomonadati</taxon>
        <taxon>Pseudomonadota</taxon>
        <taxon>Alphaproteobacteria</taxon>
        <taxon>Sphingomonadales</taxon>
        <taxon>Erythrobacteraceae</taxon>
        <taxon>Erythrobacter/Porphyrobacter group</taxon>
        <taxon>Erythrobacter</taxon>
    </lineage>
</organism>
<evidence type="ECO:0000313" key="2">
    <source>
        <dbReference type="EMBL" id="AXK42390.1"/>
    </source>
</evidence>
<sequence>MAIPAIGIVRLRLGRDLARRIARVTAADIARGAVQIEREDGKPAAISGPVAPAPSTPLKARPPTA</sequence>
<dbReference type="Proteomes" id="UP000254508">
    <property type="component" value="Chromosome"/>
</dbReference>
<dbReference type="AlphaFoldDB" id="A0A345YEN8"/>
<gene>
    <name evidence="2" type="ORF">DVR09_08630</name>
</gene>
<name>A0A345YEN8_9SPHN</name>
<protein>
    <submittedName>
        <fullName evidence="2">Uncharacterized protein</fullName>
    </submittedName>
</protein>
<evidence type="ECO:0000313" key="3">
    <source>
        <dbReference type="Proteomes" id="UP000254508"/>
    </source>
</evidence>
<evidence type="ECO:0000256" key="1">
    <source>
        <dbReference type="SAM" id="MobiDB-lite"/>
    </source>
</evidence>
<accession>A0A345YEN8</accession>
<dbReference type="EMBL" id="CP031357">
    <property type="protein sequence ID" value="AXK42390.1"/>
    <property type="molecule type" value="Genomic_DNA"/>
</dbReference>
<dbReference type="RefSeq" id="WP_115416571.1">
    <property type="nucleotide sequence ID" value="NZ_CP031357.1"/>
</dbReference>
<feature type="region of interest" description="Disordered" evidence="1">
    <location>
        <begin position="40"/>
        <end position="65"/>
    </location>
</feature>
<reference evidence="3" key="1">
    <citation type="submission" date="2018-07" db="EMBL/GenBank/DDBJ databases">
        <title>Genome sequence of Erythrobacter strain YH-07, an antagonistic bacterium isolated from Yellow Sea.</title>
        <authorList>
            <person name="Tang T."/>
            <person name="Liu Q."/>
            <person name="Sun X."/>
        </authorList>
    </citation>
    <scope>NUCLEOTIDE SEQUENCE [LARGE SCALE GENOMIC DNA]</scope>
    <source>
        <strain evidence="3">YH-07</strain>
    </source>
</reference>